<accession>A0AAD2DKE8</accession>
<dbReference type="Gene3D" id="2.60.40.1120">
    <property type="entry name" value="Carboxypeptidase-like, regulatory domain"/>
    <property type="match status" value="1"/>
</dbReference>
<gene>
    <name evidence="11" type="ORF">FPE_LOCUS5317</name>
</gene>
<dbReference type="SUPFAM" id="SSF49452">
    <property type="entry name" value="Starch-binding domain-like"/>
    <property type="match status" value="1"/>
</dbReference>
<feature type="domain" description="Rhamnogalacturonan lyase" evidence="9">
    <location>
        <begin position="577"/>
        <end position="765"/>
    </location>
</feature>
<dbReference type="InterPro" id="IPR011013">
    <property type="entry name" value="Gal_mutarotase_sf_dom"/>
</dbReference>
<feature type="compositionally biased region" description="Polar residues" evidence="8">
    <location>
        <begin position="76"/>
        <end position="94"/>
    </location>
</feature>
<dbReference type="SUPFAM" id="SSF74650">
    <property type="entry name" value="Galactose mutarotase-like"/>
    <property type="match status" value="1"/>
</dbReference>
<reference evidence="11" key="1">
    <citation type="submission" date="2023-05" db="EMBL/GenBank/DDBJ databases">
        <authorList>
            <person name="Huff M."/>
        </authorList>
    </citation>
    <scope>NUCLEOTIDE SEQUENCE</scope>
</reference>
<comment type="catalytic activity">
    <reaction evidence="1">
        <text>Endotype eliminative cleavage of L-alpha-rhamnopyranosyl-(1-&gt;4)-alpha-D-galactopyranosyluronic acid bonds of rhamnogalacturonan I domains in ramified hairy regions of pectin leaving L-rhamnopyranose at the reducing end and 4-deoxy-4,5-unsaturated D-galactopyranosyluronic acid at the non-reducing end.</text>
        <dbReference type="EC" id="4.2.2.23"/>
    </reaction>
</comment>
<proteinExistence type="inferred from homology"/>
<evidence type="ECO:0000259" key="10">
    <source>
        <dbReference type="Pfam" id="PF14686"/>
    </source>
</evidence>
<sequence length="773" mass="87515">MGDGEPSPSQPSYAPLPHPKPQDAITMGDGKAPSSTPLPHPKSSITSWGDGKTSLPQRSSLPGLTPPYSAMAPSERPQTVDIQSEGSPYSSHSLTSDITELSAGKWFFYCLYMEKAGRYLFFWWLGIAFHLFLHVECAEKAPKRHILPNNSTEGQMPFPAVKLHKLDDHVVMDNGIVNLTLSSPSGMIVGIQYKETENILEYRFKESGRGLEGTSFRVIVETEDQIEVSFTKTWNSSLGDDVVPLNVDKRFIMLRGVSGFYSYGIMEHLDGWPALNIDESRIAFKLNKDMFDYIAISDDMQRTMPTDHDRTTGQVLAYKEAILLTNPQNPTCKGEVDDKYQYSRDNKDDLLHGWISAKPRVGFWIITPSYEFRPGGPLKPDLTSHVGPTSLAIFLSSHYAGPNFRIALRDGEPWKKVFGPVFVYLNSDLWNTPSTLWADAKKQTLIEIKKWPYDFPLSKDFPNANQRGAISGRLFVFDKYMNIEPIPAKSAYVGLTPPGDLGSWQEETKGYQFWTQTDEMGYFTIRNVRASTYNLNAWVVGFIGDYKYDKDIVIKPGIESQIQLGDIIYKPPRNGPTLWEIGIPDRTAAEFYVPDPAPGFMTRLSINRAEKFRQYGLWDRYTDLYPNQDLVYRIGISDYRYDWFFAHVNRKISTNNYQPTTWQISFDLRNVVETGSYILRLALASATYAEIQVRINNPIAPSPYFTTMRIGKDNAIARHGIHGLYSLYSIKIQGIELKNGTNAIYLKQSRGGRAIVGVMYDYIRLEGPKLATC</sequence>
<name>A0AAD2DKE8_9LAMI</name>
<dbReference type="SUPFAM" id="SSF49785">
    <property type="entry name" value="Galactose-binding domain-like"/>
    <property type="match status" value="1"/>
</dbReference>
<evidence type="ECO:0000259" key="9">
    <source>
        <dbReference type="Pfam" id="PF14683"/>
    </source>
</evidence>
<evidence type="ECO:0000256" key="5">
    <source>
        <dbReference type="ARBA" id="ARBA00022525"/>
    </source>
</evidence>
<dbReference type="GO" id="GO:0005576">
    <property type="term" value="C:extracellular region"/>
    <property type="evidence" value="ECO:0007669"/>
    <property type="project" value="UniProtKB-SubCell"/>
</dbReference>
<dbReference type="Proteomes" id="UP000834106">
    <property type="component" value="Chromosome 3"/>
</dbReference>
<evidence type="ECO:0000256" key="1">
    <source>
        <dbReference type="ARBA" id="ARBA00001324"/>
    </source>
</evidence>
<evidence type="ECO:0000256" key="6">
    <source>
        <dbReference type="ARBA" id="ARBA00022729"/>
    </source>
</evidence>
<dbReference type="GO" id="GO:0030246">
    <property type="term" value="F:carbohydrate binding"/>
    <property type="evidence" value="ECO:0007669"/>
    <property type="project" value="InterPro"/>
</dbReference>
<dbReference type="Pfam" id="PF14686">
    <property type="entry name" value="fn3_3"/>
    <property type="match status" value="1"/>
</dbReference>
<evidence type="ECO:0000256" key="7">
    <source>
        <dbReference type="ARBA" id="ARBA00023239"/>
    </source>
</evidence>
<comment type="subcellular location">
    <subcellularLocation>
        <location evidence="2">Secreted</location>
    </subcellularLocation>
</comment>
<dbReference type="CDD" id="cd10320">
    <property type="entry name" value="RGL4_N"/>
    <property type="match status" value="1"/>
</dbReference>
<dbReference type="GO" id="GO:0102210">
    <property type="term" value="F:rhamnogalacturonan endolyase activity"/>
    <property type="evidence" value="ECO:0007669"/>
    <property type="project" value="UniProtKB-EC"/>
</dbReference>
<dbReference type="InterPro" id="IPR029411">
    <property type="entry name" value="RG-lyase_III"/>
</dbReference>
<keyword evidence="7" id="KW-0456">Lyase</keyword>
<dbReference type="GO" id="GO:0005975">
    <property type="term" value="P:carbohydrate metabolic process"/>
    <property type="evidence" value="ECO:0007669"/>
    <property type="project" value="InterPro"/>
</dbReference>
<dbReference type="AlphaFoldDB" id="A0AAD2DKE8"/>
<dbReference type="Pfam" id="PF14683">
    <property type="entry name" value="CBM-like"/>
    <property type="match status" value="1"/>
</dbReference>
<dbReference type="InterPro" id="IPR051850">
    <property type="entry name" value="Polysacch_Lyase_4"/>
</dbReference>
<dbReference type="PANTHER" id="PTHR32018">
    <property type="entry name" value="RHAMNOGALACTURONATE LYASE FAMILY PROTEIN"/>
    <property type="match status" value="1"/>
</dbReference>
<evidence type="ECO:0000313" key="12">
    <source>
        <dbReference type="Proteomes" id="UP000834106"/>
    </source>
</evidence>
<feature type="compositionally biased region" description="Polar residues" evidence="8">
    <location>
        <begin position="33"/>
        <end position="47"/>
    </location>
</feature>
<evidence type="ECO:0000256" key="8">
    <source>
        <dbReference type="SAM" id="MobiDB-lite"/>
    </source>
</evidence>
<keyword evidence="6" id="KW-0732">Signal</keyword>
<evidence type="ECO:0000313" key="11">
    <source>
        <dbReference type="EMBL" id="CAI9757887.1"/>
    </source>
</evidence>
<dbReference type="InterPro" id="IPR013784">
    <property type="entry name" value="Carb-bd-like_fold"/>
</dbReference>
<dbReference type="Gene3D" id="2.70.98.10">
    <property type="match status" value="1"/>
</dbReference>
<protein>
    <recommendedName>
        <fullName evidence="4">rhamnogalacturonan endolyase</fullName>
        <ecNumber evidence="4">4.2.2.23</ecNumber>
    </recommendedName>
</protein>
<dbReference type="Pfam" id="PF06045">
    <property type="entry name" value="Rhamnogal_lyase"/>
    <property type="match status" value="1"/>
</dbReference>
<dbReference type="InterPro" id="IPR014718">
    <property type="entry name" value="GH-type_carb-bd"/>
</dbReference>
<dbReference type="EMBL" id="OU503038">
    <property type="protein sequence ID" value="CAI9757887.1"/>
    <property type="molecule type" value="Genomic_DNA"/>
</dbReference>
<dbReference type="InterPro" id="IPR010325">
    <property type="entry name" value="Rhamnogal_lyase"/>
</dbReference>
<dbReference type="PANTHER" id="PTHR32018:SF18">
    <property type="entry name" value="RHAMNOGALACTURONAN ENDOLYASE"/>
    <property type="match status" value="1"/>
</dbReference>
<feature type="region of interest" description="Disordered" evidence="8">
    <location>
        <begin position="1"/>
        <end position="94"/>
    </location>
</feature>
<keyword evidence="12" id="KW-1185">Reference proteome</keyword>
<dbReference type="EC" id="4.2.2.23" evidence="4"/>
<keyword evidence="5" id="KW-0964">Secreted</keyword>
<evidence type="ECO:0000256" key="2">
    <source>
        <dbReference type="ARBA" id="ARBA00004613"/>
    </source>
</evidence>
<dbReference type="InterPro" id="IPR008979">
    <property type="entry name" value="Galactose-bd-like_sf"/>
</dbReference>
<dbReference type="CDD" id="cd10316">
    <property type="entry name" value="RGL4_M"/>
    <property type="match status" value="1"/>
</dbReference>
<organism evidence="11 12">
    <name type="scientific">Fraxinus pennsylvanica</name>
    <dbReference type="NCBI Taxonomy" id="56036"/>
    <lineage>
        <taxon>Eukaryota</taxon>
        <taxon>Viridiplantae</taxon>
        <taxon>Streptophyta</taxon>
        <taxon>Embryophyta</taxon>
        <taxon>Tracheophyta</taxon>
        <taxon>Spermatophyta</taxon>
        <taxon>Magnoliopsida</taxon>
        <taxon>eudicotyledons</taxon>
        <taxon>Gunneridae</taxon>
        <taxon>Pentapetalae</taxon>
        <taxon>asterids</taxon>
        <taxon>lamiids</taxon>
        <taxon>Lamiales</taxon>
        <taxon>Oleaceae</taxon>
        <taxon>Oleeae</taxon>
        <taxon>Fraxinus</taxon>
    </lineage>
</organism>
<feature type="domain" description="Rhamnogalacturonan lyase" evidence="10">
    <location>
        <begin position="489"/>
        <end position="558"/>
    </location>
</feature>
<evidence type="ECO:0000256" key="3">
    <source>
        <dbReference type="ARBA" id="ARBA00010418"/>
    </source>
</evidence>
<dbReference type="CDD" id="cd10317">
    <property type="entry name" value="RGL4_C"/>
    <property type="match status" value="1"/>
</dbReference>
<dbReference type="Gene3D" id="2.60.120.260">
    <property type="entry name" value="Galactose-binding domain-like"/>
    <property type="match status" value="1"/>
</dbReference>
<dbReference type="InterPro" id="IPR029413">
    <property type="entry name" value="RG-lyase_II"/>
</dbReference>
<evidence type="ECO:0000256" key="4">
    <source>
        <dbReference type="ARBA" id="ARBA00012437"/>
    </source>
</evidence>
<comment type="similarity">
    <text evidence="3">Belongs to the polysaccharide lyase 4 family.</text>
</comment>